<dbReference type="SUPFAM" id="SSF55811">
    <property type="entry name" value="Nudix"/>
    <property type="match status" value="1"/>
</dbReference>
<dbReference type="Proteomes" id="UP000298631">
    <property type="component" value="Chromosome"/>
</dbReference>
<dbReference type="InterPro" id="IPR000086">
    <property type="entry name" value="NUDIX_hydrolase_dom"/>
</dbReference>
<dbReference type="Gene3D" id="3.90.79.10">
    <property type="entry name" value="Nucleoside Triphosphate Pyrophosphohydrolase"/>
    <property type="match status" value="1"/>
</dbReference>
<dbReference type="PROSITE" id="PS51462">
    <property type="entry name" value="NUDIX"/>
    <property type="match status" value="1"/>
</dbReference>
<dbReference type="Pfam" id="PF00293">
    <property type="entry name" value="NUDIX"/>
    <property type="match status" value="1"/>
</dbReference>
<reference evidence="6 7" key="1">
    <citation type="submission" date="2019-05" db="EMBL/GenBank/DDBJ databases">
        <title>Pseudorhodobacter turbinis sp. nov., isolated from the gut of the Korean turban shell.</title>
        <authorList>
            <person name="Jeong Y.-S."/>
            <person name="Kang W.-R."/>
            <person name="Bae J.-W."/>
        </authorList>
    </citation>
    <scope>NUCLEOTIDE SEQUENCE [LARGE SCALE GENOMIC DNA]</scope>
    <source>
        <strain evidence="6 7">S12M18</strain>
    </source>
</reference>
<organism evidence="6 7">
    <name type="scientific">Pseudorhodobacter turbinis</name>
    <dbReference type="NCBI Taxonomy" id="2500533"/>
    <lineage>
        <taxon>Bacteria</taxon>
        <taxon>Pseudomonadati</taxon>
        <taxon>Pseudomonadota</taxon>
        <taxon>Alphaproteobacteria</taxon>
        <taxon>Rhodobacterales</taxon>
        <taxon>Paracoccaceae</taxon>
        <taxon>Pseudorhodobacter</taxon>
    </lineage>
</organism>
<dbReference type="GO" id="GO:0046872">
    <property type="term" value="F:metal ion binding"/>
    <property type="evidence" value="ECO:0007669"/>
    <property type="project" value="UniProtKB-KW"/>
</dbReference>
<evidence type="ECO:0000256" key="2">
    <source>
        <dbReference type="ARBA" id="ARBA00022723"/>
    </source>
</evidence>
<gene>
    <name evidence="6" type="ORF">EOK75_05630</name>
</gene>
<dbReference type="GO" id="GO:0005737">
    <property type="term" value="C:cytoplasm"/>
    <property type="evidence" value="ECO:0007669"/>
    <property type="project" value="TreeGrafter"/>
</dbReference>
<dbReference type="InterPro" id="IPR015797">
    <property type="entry name" value="NUDIX_hydrolase-like_dom_sf"/>
</dbReference>
<feature type="domain" description="Nudix hydrolase" evidence="5">
    <location>
        <begin position="13"/>
        <end position="147"/>
    </location>
</feature>
<dbReference type="AlphaFoldDB" id="A0A4P8EF36"/>
<dbReference type="InterPro" id="IPR047198">
    <property type="entry name" value="DDP-like_NUDIX"/>
</dbReference>
<evidence type="ECO:0000313" key="6">
    <source>
        <dbReference type="EMBL" id="QCO55302.1"/>
    </source>
</evidence>
<dbReference type="PANTHER" id="PTHR12629:SF0">
    <property type="entry name" value="DIPHOSPHOINOSITOL-POLYPHOSPHATE DIPHOSPHATASE"/>
    <property type="match status" value="1"/>
</dbReference>
<keyword evidence="2" id="KW-0479">Metal-binding</keyword>
<dbReference type="GO" id="GO:0016462">
    <property type="term" value="F:pyrophosphatase activity"/>
    <property type="evidence" value="ECO:0007669"/>
    <property type="project" value="InterPro"/>
</dbReference>
<evidence type="ECO:0000256" key="1">
    <source>
        <dbReference type="ARBA" id="ARBA00001946"/>
    </source>
</evidence>
<dbReference type="KEGG" id="pseb:EOK75_05630"/>
<dbReference type="RefSeq" id="WP_137192985.1">
    <property type="nucleotide sequence ID" value="NZ_CP039964.1"/>
</dbReference>
<keyword evidence="3 6" id="KW-0378">Hydrolase</keyword>
<proteinExistence type="predicted"/>
<comment type="cofactor">
    <cofactor evidence="1">
        <name>Mg(2+)</name>
        <dbReference type="ChEBI" id="CHEBI:18420"/>
    </cofactor>
</comment>
<dbReference type="EMBL" id="CP039964">
    <property type="protein sequence ID" value="QCO55302.1"/>
    <property type="molecule type" value="Genomic_DNA"/>
</dbReference>
<keyword evidence="7" id="KW-1185">Reference proteome</keyword>
<evidence type="ECO:0000256" key="4">
    <source>
        <dbReference type="ARBA" id="ARBA00022842"/>
    </source>
</evidence>
<evidence type="ECO:0000313" key="7">
    <source>
        <dbReference type="Proteomes" id="UP000298631"/>
    </source>
</evidence>
<keyword evidence="4" id="KW-0460">Magnesium</keyword>
<accession>A0A4P8EF36</accession>
<dbReference type="PANTHER" id="PTHR12629">
    <property type="entry name" value="DIPHOSPHOINOSITOL POLYPHOSPHATE PHOSPHOHYDROLASE"/>
    <property type="match status" value="1"/>
</dbReference>
<sequence length="155" mass="17167">MGKKRSLLDDEVYSQFGALCWRIGKNGAEVLLISSRETGRWVIPKGWPMKGRSGAEAAEIEAWEEAGVKGRIAGDKLGQFTYEKVIKRDTKKEHAQACTVDVFPLEVAKLANDFPEHRQRRRKWFAPQDAARKVREAGLKALLSTFAPPASGGAA</sequence>
<protein>
    <submittedName>
        <fullName evidence="6">NUDIX hydrolase</fullName>
    </submittedName>
</protein>
<name>A0A4P8EF36_9RHOB</name>
<dbReference type="OrthoDB" id="7066910at2"/>
<evidence type="ECO:0000259" key="5">
    <source>
        <dbReference type="PROSITE" id="PS51462"/>
    </source>
</evidence>
<evidence type="ECO:0000256" key="3">
    <source>
        <dbReference type="ARBA" id="ARBA00022801"/>
    </source>
</evidence>
<dbReference type="CDD" id="cd04666">
    <property type="entry name" value="NUDIX_DIPP2_like_Nudt4"/>
    <property type="match status" value="1"/>
</dbReference>